<dbReference type="PANTHER" id="PTHR32179:SF3">
    <property type="entry name" value="NICOTINATE-NUCLEOTIDE PYROPHOSPHORYLASE [CARBOXYLATING]"/>
    <property type="match status" value="1"/>
</dbReference>
<dbReference type="GO" id="GO:0004514">
    <property type="term" value="F:nicotinate-nucleotide diphosphorylase (carboxylating) activity"/>
    <property type="evidence" value="ECO:0007669"/>
    <property type="project" value="UniProtKB-EC"/>
</dbReference>
<accession>A0AA49IYF2</accession>
<feature type="domain" description="Quinolinate phosphoribosyl transferase C-terminal" evidence="13">
    <location>
        <begin position="114"/>
        <end position="278"/>
    </location>
</feature>
<comment type="function">
    <text evidence="1">Involved in the catabolism of quinolinic acid (QA).</text>
</comment>
<proteinExistence type="inferred from homology"/>
<dbReference type="PIRSF" id="PIRSF006250">
    <property type="entry name" value="NadC_ModD"/>
    <property type="match status" value="1"/>
</dbReference>
<evidence type="ECO:0000259" key="13">
    <source>
        <dbReference type="Pfam" id="PF01729"/>
    </source>
</evidence>
<keyword evidence="7 12" id="KW-0328">Glycosyltransferase</keyword>
<dbReference type="PANTHER" id="PTHR32179">
    <property type="entry name" value="NICOTINATE-NUCLEOTIDE PYROPHOSPHORYLASE [CARBOXYLATING]"/>
    <property type="match status" value="1"/>
</dbReference>
<dbReference type="FunFam" id="3.20.20.70:FF:000030">
    <property type="entry name" value="Nicotinate-nucleotide pyrophosphorylase, carboxylating"/>
    <property type="match status" value="1"/>
</dbReference>
<evidence type="ECO:0000256" key="9">
    <source>
        <dbReference type="ARBA" id="ARBA00033102"/>
    </source>
</evidence>
<dbReference type="GO" id="GO:0009435">
    <property type="term" value="P:NAD+ biosynthetic process"/>
    <property type="evidence" value="ECO:0007669"/>
    <property type="project" value="InterPro"/>
</dbReference>
<evidence type="ECO:0000259" key="14">
    <source>
        <dbReference type="Pfam" id="PF02749"/>
    </source>
</evidence>
<dbReference type="Pfam" id="PF02749">
    <property type="entry name" value="QRPTase_N"/>
    <property type="match status" value="1"/>
</dbReference>
<dbReference type="KEGG" id="npv:OHM77_01365"/>
<dbReference type="InterPro" id="IPR036068">
    <property type="entry name" value="Nicotinate_pribotase-like_C"/>
</dbReference>
<dbReference type="NCBIfam" id="TIGR00078">
    <property type="entry name" value="nadC"/>
    <property type="match status" value="1"/>
</dbReference>
<dbReference type="Gene3D" id="3.90.1170.20">
    <property type="entry name" value="Quinolinate phosphoribosyl transferase, N-terminal domain"/>
    <property type="match status" value="1"/>
</dbReference>
<evidence type="ECO:0000256" key="8">
    <source>
        <dbReference type="ARBA" id="ARBA00022679"/>
    </source>
</evidence>
<dbReference type="SUPFAM" id="SSF51690">
    <property type="entry name" value="Nicotinate/Quinolinate PRTase C-terminal domain-like"/>
    <property type="match status" value="1"/>
</dbReference>
<dbReference type="EC" id="2.4.2.19" evidence="5"/>
<dbReference type="SUPFAM" id="SSF54675">
    <property type="entry name" value="Nicotinate/Quinolinate PRTase N-terminal domain-like"/>
    <property type="match status" value="1"/>
</dbReference>
<dbReference type="CDD" id="cd01572">
    <property type="entry name" value="QPRTase"/>
    <property type="match status" value="1"/>
</dbReference>
<dbReference type="Gene3D" id="3.20.20.70">
    <property type="entry name" value="Aldolase class I"/>
    <property type="match status" value="1"/>
</dbReference>
<dbReference type="InterPro" id="IPR037128">
    <property type="entry name" value="Quinolinate_PRibosylTase_N_sf"/>
</dbReference>
<evidence type="ECO:0000256" key="12">
    <source>
        <dbReference type="PIRNR" id="PIRNR006250"/>
    </source>
</evidence>
<evidence type="ECO:0000256" key="3">
    <source>
        <dbReference type="ARBA" id="ARBA00009400"/>
    </source>
</evidence>
<evidence type="ECO:0000256" key="10">
    <source>
        <dbReference type="ARBA" id="ARBA00047445"/>
    </source>
</evidence>
<dbReference type="GO" id="GO:0034213">
    <property type="term" value="P:quinolinate catabolic process"/>
    <property type="evidence" value="ECO:0007669"/>
    <property type="project" value="TreeGrafter"/>
</dbReference>
<evidence type="ECO:0000256" key="7">
    <source>
        <dbReference type="ARBA" id="ARBA00022676"/>
    </source>
</evidence>
<comment type="subunit">
    <text evidence="4">Hexamer formed by 3 homodimers.</text>
</comment>
<comment type="similarity">
    <text evidence="3 12">Belongs to the NadC/ModD family.</text>
</comment>
<evidence type="ECO:0000313" key="15">
    <source>
        <dbReference type="EMBL" id="WIM05968.1"/>
    </source>
</evidence>
<comment type="catalytic activity">
    <reaction evidence="10">
        <text>nicotinate beta-D-ribonucleotide + CO2 + diphosphate = quinolinate + 5-phospho-alpha-D-ribose 1-diphosphate + 2 H(+)</text>
        <dbReference type="Rhea" id="RHEA:12733"/>
        <dbReference type="ChEBI" id="CHEBI:15378"/>
        <dbReference type="ChEBI" id="CHEBI:16526"/>
        <dbReference type="ChEBI" id="CHEBI:29959"/>
        <dbReference type="ChEBI" id="CHEBI:33019"/>
        <dbReference type="ChEBI" id="CHEBI:57502"/>
        <dbReference type="ChEBI" id="CHEBI:58017"/>
        <dbReference type="EC" id="2.4.2.19"/>
    </reaction>
</comment>
<dbReference type="InterPro" id="IPR027277">
    <property type="entry name" value="NadC/ModD"/>
</dbReference>
<dbReference type="InterPro" id="IPR022412">
    <property type="entry name" value="Quinolinate_PRibosylTrfase_N"/>
</dbReference>
<dbReference type="EMBL" id="CP107246">
    <property type="protein sequence ID" value="WIM05968.1"/>
    <property type="molecule type" value="Genomic_DNA"/>
</dbReference>
<evidence type="ECO:0000256" key="2">
    <source>
        <dbReference type="ARBA" id="ARBA00004893"/>
    </source>
</evidence>
<dbReference type="Proteomes" id="UP001234916">
    <property type="component" value="Chromosome"/>
</dbReference>
<comment type="pathway">
    <text evidence="2">Cofactor biosynthesis; NAD(+) biosynthesis; nicotinate D-ribonucleotide from quinolinate: step 1/1.</text>
</comment>
<evidence type="ECO:0000256" key="11">
    <source>
        <dbReference type="ARBA" id="ARBA00069173"/>
    </source>
</evidence>
<keyword evidence="8 12" id="KW-0808">Transferase</keyword>
<feature type="domain" description="Quinolinate phosphoribosyl transferase N-terminal" evidence="14">
    <location>
        <begin position="29"/>
        <end position="111"/>
    </location>
</feature>
<dbReference type="Pfam" id="PF01729">
    <property type="entry name" value="QRPTase_C"/>
    <property type="match status" value="1"/>
</dbReference>
<evidence type="ECO:0000256" key="1">
    <source>
        <dbReference type="ARBA" id="ARBA00003237"/>
    </source>
</evidence>
<dbReference type="FunFam" id="3.90.1170.20:FF:000001">
    <property type="entry name" value="Nicotinate-nucleotide diphosphorylase (Carboxylating)"/>
    <property type="match status" value="1"/>
</dbReference>
<dbReference type="InterPro" id="IPR013785">
    <property type="entry name" value="Aldolase_TIM"/>
</dbReference>
<organism evidence="15">
    <name type="scientific">Candidatus Nitricoxidivorans perseverans</name>
    <dbReference type="NCBI Taxonomy" id="2975601"/>
    <lineage>
        <taxon>Bacteria</taxon>
        <taxon>Pseudomonadati</taxon>
        <taxon>Pseudomonadota</taxon>
        <taxon>Betaproteobacteria</taxon>
        <taxon>Nitrosomonadales</taxon>
        <taxon>Sterolibacteriaceae</taxon>
        <taxon>Candidatus Nitricoxidivorans</taxon>
    </lineage>
</organism>
<gene>
    <name evidence="15" type="primary">nadC</name>
    <name evidence="15" type="ORF">OHM77_01365</name>
</gene>
<protein>
    <recommendedName>
        <fullName evidence="11">Probable nicotinate-nucleotide pyrophosphorylase [carboxylating]</fullName>
        <ecNumber evidence="5">2.4.2.19</ecNumber>
    </recommendedName>
    <alternativeName>
        <fullName evidence="9">Quinolinate phosphoribosyltransferase [decarboxylating]</fullName>
    </alternativeName>
</protein>
<dbReference type="InterPro" id="IPR002638">
    <property type="entry name" value="Quinolinate_PRibosylTrfase_C"/>
</dbReference>
<reference evidence="15" key="1">
    <citation type="journal article" date="2023" name="Nat. Microbiol.">
        <title>Enrichment and characterization of a nitric oxide-reducing microbial community in a continuous bioreactor.</title>
        <authorList>
            <person name="Garrido-Amador P."/>
            <person name="Stortenbeker N."/>
            <person name="Wessels H.J.C.T."/>
            <person name="Speth D.R."/>
            <person name="Garcia-Heredia I."/>
            <person name="Kartal B."/>
        </authorList>
    </citation>
    <scope>NUCLEOTIDE SEQUENCE</scope>
    <source>
        <strain evidence="15">MAG1</strain>
    </source>
</reference>
<dbReference type="AlphaFoldDB" id="A0AA49IYF2"/>
<evidence type="ECO:0000256" key="5">
    <source>
        <dbReference type="ARBA" id="ARBA00011944"/>
    </source>
</evidence>
<evidence type="ECO:0000256" key="4">
    <source>
        <dbReference type="ARBA" id="ARBA00011218"/>
    </source>
</evidence>
<evidence type="ECO:0000256" key="6">
    <source>
        <dbReference type="ARBA" id="ARBA00022642"/>
    </source>
</evidence>
<dbReference type="GO" id="GO:0005737">
    <property type="term" value="C:cytoplasm"/>
    <property type="evidence" value="ECO:0007669"/>
    <property type="project" value="TreeGrafter"/>
</dbReference>
<keyword evidence="6" id="KW-0662">Pyridine nucleotide biosynthesis</keyword>
<name>A0AA49IYF2_9PROT</name>
<sequence length="282" mass="29638">MTLSLRLAAEVERNVLAALAEDIGGGDLTALLAPAGHAARGEVVSRQDAVLAGRAWFDACFLQLDPNARIHWSADDGEIVAAGQALCTVEAGTRALLTAERSALNFLQMLSGTATTTRRYVEAVAGTGAKIVDTRKTLPGLRLAQKYAVLCGGGTNHRLGLYDGILIKENHIIACGGIGPALAQARELAGANVFIEVEVETLEELAEALDCGASLILLDNMDLHQIRQAVGLTAGRAELEASGGVRLATVRAIAETGVDRISVGCLTKDLRATDLSLRHIER</sequence>
<dbReference type="InterPro" id="IPR004393">
    <property type="entry name" value="NadC"/>
</dbReference>